<sequence>MTRKWKLYICMIALGAAIWSVYTNEFTKYVEKVKSLTLPTVQSQKRIVSSNNDNEKVSLPNVPFIQQLPELDRGCEVTSLAMMLQYAGVSIDKMTLANEIKKVAFSDDSVRGNPNEGFVGNIYTFSESGYGVYHGPLFQLAKQYLPNQAIDLTGENIDEIYKNVKKGSPVVMITNATYAPLDEDEFTVWETSAGEVSITYNEHCVLLVGYDKESVYIQDPLSDAPNVSVPREDFEKAWVQMGSQALSYVKNPK</sequence>
<name>A0ABX9KPK9_9BACI</name>
<proteinExistence type="predicted"/>
<dbReference type="Pfam" id="PF13529">
    <property type="entry name" value="Peptidase_C39_2"/>
    <property type="match status" value="1"/>
</dbReference>
<dbReference type="InterPro" id="IPR039564">
    <property type="entry name" value="Peptidase_C39-like"/>
</dbReference>
<evidence type="ECO:0000313" key="3">
    <source>
        <dbReference type="Proteomes" id="UP000264294"/>
    </source>
</evidence>
<dbReference type="PIRSF" id="PIRSF032442">
    <property type="entry name" value="UCP032442"/>
    <property type="match status" value="1"/>
</dbReference>
<dbReference type="RefSeq" id="WP_042981815.1">
    <property type="nucleotide sequence ID" value="NZ_JMQC01000008.1"/>
</dbReference>
<dbReference type="Proteomes" id="UP000264294">
    <property type="component" value="Unassembled WGS sequence"/>
</dbReference>
<dbReference type="PANTHER" id="PTHR37806:SF1">
    <property type="entry name" value="PEPTIDASE C39-LIKE DOMAIN-CONTAINING PROTEIN"/>
    <property type="match status" value="1"/>
</dbReference>
<comment type="caution">
    <text evidence="2">The sequence shown here is derived from an EMBL/GenBank/DDBJ whole genome shotgun (WGS) entry which is preliminary data.</text>
</comment>
<dbReference type="Gene3D" id="3.90.70.10">
    <property type="entry name" value="Cysteine proteinases"/>
    <property type="match status" value="1"/>
</dbReference>
<gene>
    <name evidence="2" type="ORF">D0U04_24150</name>
</gene>
<feature type="domain" description="Peptidase C39-like" evidence="1">
    <location>
        <begin position="61"/>
        <end position="220"/>
    </location>
</feature>
<dbReference type="InterPro" id="IPR039563">
    <property type="entry name" value="Peptidase_C39_single_dom"/>
</dbReference>
<dbReference type="EMBL" id="QVOD01000043">
    <property type="protein sequence ID" value="RFT63861.1"/>
    <property type="molecule type" value="Genomic_DNA"/>
</dbReference>
<protein>
    <submittedName>
        <fullName evidence="2">Peptidase C39 family protein</fullName>
    </submittedName>
</protein>
<dbReference type="PANTHER" id="PTHR37806">
    <property type="entry name" value="LMO0724 PROTEIN"/>
    <property type="match status" value="1"/>
</dbReference>
<organism evidence="2 3">
    <name type="scientific">Bacillus clarus</name>
    <dbReference type="NCBI Taxonomy" id="2338372"/>
    <lineage>
        <taxon>Bacteria</taxon>
        <taxon>Bacillati</taxon>
        <taxon>Bacillota</taxon>
        <taxon>Bacilli</taxon>
        <taxon>Bacillales</taxon>
        <taxon>Bacillaceae</taxon>
        <taxon>Bacillus</taxon>
        <taxon>Bacillus cereus group</taxon>
    </lineage>
</organism>
<dbReference type="InterPro" id="IPR016997">
    <property type="entry name" value="UCP032442"/>
</dbReference>
<reference evidence="2 3" key="1">
    <citation type="submission" date="2018-08" db="EMBL/GenBank/DDBJ databases">
        <title>Bacillus clarus sp. nov. strain PS00077A.</title>
        <authorList>
            <person name="Mendez Acevedo M."/>
            <person name="Carroll L."/>
            <person name="Mukherjee M."/>
            <person name="Wiedmann M."/>
            <person name="Kovac J."/>
        </authorList>
    </citation>
    <scope>NUCLEOTIDE SEQUENCE [LARGE SCALE GENOMIC DNA]</scope>
    <source>
        <strain evidence="2 3">PS00077A</strain>
    </source>
</reference>
<evidence type="ECO:0000259" key="1">
    <source>
        <dbReference type="Pfam" id="PF13529"/>
    </source>
</evidence>
<keyword evidence="3" id="KW-1185">Reference proteome</keyword>
<accession>A0ABX9KPK9</accession>
<evidence type="ECO:0000313" key="2">
    <source>
        <dbReference type="EMBL" id="RFT63861.1"/>
    </source>
</evidence>
<dbReference type="CDD" id="cd02549">
    <property type="entry name" value="Peptidase_C39A"/>
    <property type="match status" value="1"/>
</dbReference>